<dbReference type="GO" id="GO:0007165">
    <property type="term" value="P:signal transduction"/>
    <property type="evidence" value="ECO:0007669"/>
    <property type="project" value="UniProtKB-KW"/>
</dbReference>
<name>B3N7H8_DROER</name>
<evidence type="ECO:0000256" key="1">
    <source>
        <dbReference type="ARBA" id="ARBA00004651"/>
    </source>
</evidence>
<evidence type="ECO:0000313" key="12">
    <source>
        <dbReference type="Proteomes" id="UP000008711"/>
    </source>
</evidence>
<proteinExistence type="inferred from homology"/>
<dbReference type="KEGG" id="der:6540817"/>
<evidence type="ECO:0000256" key="5">
    <source>
        <dbReference type="ARBA" id="ARBA00022725"/>
    </source>
</evidence>
<dbReference type="eggNOG" id="ENOG502SSPN">
    <property type="taxonomic scope" value="Eukaryota"/>
</dbReference>
<keyword evidence="2" id="KW-1003">Cell membrane</keyword>
<dbReference type="PANTHER" id="PTHR21137">
    <property type="entry name" value="ODORANT RECEPTOR"/>
    <property type="match status" value="1"/>
</dbReference>
<dbReference type="OrthoDB" id="6597368at2759"/>
<dbReference type="Proteomes" id="UP000008711">
    <property type="component" value="Unassembled WGS sequence"/>
</dbReference>
<keyword evidence="8 10" id="KW-0675">Receptor</keyword>
<evidence type="ECO:0000256" key="10">
    <source>
        <dbReference type="RuleBase" id="RU351113"/>
    </source>
</evidence>
<feature type="transmembrane region" description="Helical" evidence="10">
    <location>
        <begin position="31"/>
        <end position="52"/>
    </location>
</feature>
<evidence type="ECO:0000256" key="3">
    <source>
        <dbReference type="ARBA" id="ARBA00022606"/>
    </source>
</evidence>
<feature type="transmembrane region" description="Helical" evidence="10">
    <location>
        <begin position="248"/>
        <end position="272"/>
    </location>
</feature>
<dbReference type="PhylomeDB" id="B3N7H8"/>
<keyword evidence="9 10" id="KW-0807">Transducer</keyword>
<feature type="transmembrane region" description="Helical" evidence="10">
    <location>
        <begin position="284"/>
        <end position="302"/>
    </location>
</feature>
<organism evidence="11 12">
    <name type="scientific">Drosophila erecta</name>
    <name type="common">Fruit fly</name>
    <dbReference type="NCBI Taxonomy" id="7220"/>
    <lineage>
        <taxon>Eukaryota</taxon>
        <taxon>Metazoa</taxon>
        <taxon>Ecdysozoa</taxon>
        <taxon>Arthropoda</taxon>
        <taxon>Hexapoda</taxon>
        <taxon>Insecta</taxon>
        <taxon>Pterygota</taxon>
        <taxon>Neoptera</taxon>
        <taxon>Endopterygota</taxon>
        <taxon>Diptera</taxon>
        <taxon>Brachycera</taxon>
        <taxon>Muscomorpha</taxon>
        <taxon>Ephydroidea</taxon>
        <taxon>Drosophilidae</taxon>
        <taxon>Drosophila</taxon>
        <taxon>Sophophora</taxon>
    </lineage>
</organism>
<reference evidence="11 12" key="2">
    <citation type="journal article" date="2008" name="Bioinformatics">
        <title>Assembly reconciliation.</title>
        <authorList>
            <person name="Zimin A.V."/>
            <person name="Smith D.R."/>
            <person name="Sutton G."/>
            <person name="Yorke J.A."/>
        </authorList>
    </citation>
    <scope>NUCLEOTIDE SEQUENCE [LARGE SCALE GENOMIC DNA]</scope>
    <source>
        <strain evidence="11 12">TSC#14021-0224.01</strain>
    </source>
</reference>
<evidence type="ECO:0000256" key="8">
    <source>
        <dbReference type="ARBA" id="ARBA00023170"/>
    </source>
</evidence>
<keyword evidence="4 10" id="KW-0812">Transmembrane</keyword>
<protein>
    <recommendedName>
        <fullName evidence="10">Odorant receptor</fullName>
    </recommendedName>
</protein>
<evidence type="ECO:0000256" key="7">
    <source>
        <dbReference type="ARBA" id="ARBA00023136"/>
    </source>
</evidence>
<keyword evidence="12" id="KW-1185">Reference proteome</keyword>
<evidence type="ECO:0000256" key="2">
    <source>
        <dbReference type="ARBA" id="ARBA00022475"/>
    </source>
</evidence>
<evidence type="ECO:0000256" key="9">
    <source>
        <dbReference type="ARBA" id="ARBA00023224"/>
    </source>
</evidence>
<evidence type="ECO:0000313" key="11">
    <source>
        <dbReference type="EMBL" id="EDV59383.1"/>
    </source>
</evidence>
<dbReference type="GO" id="GO:0005886">
    <property type="term" value="C:plasma membrane"/>
    <property type="evidence" value="ECO:0007669"/>
    <property type="project" value="UniProtKB-SubCell"/>
</dbReference>
<dbReference type="InterPro" id="IPR004117">
    <property type="entry name" value="7tm6_olfct_rcpt"/>
</dbReference>
<dbReference type="PANTHER" id="PTHR21137:SF35">
    <property type="entry name" value="ODORANT RECEPTOR 19A-RELATED"/>
    <property type="match status" value="1"/>
</dbReference>
<keyword evidence="5 10" id="KW-0552">Olfaction</keyword>
<dbReference type="AlphaFoldDB" id="B3N7H8"/>
<sequence length="382" mass="43841">MDSSYFAVQRRALEIAGFDPSTPQLNLQHPIWAGILMLSLVSHNWPMAFYALQDLSNITRLTDNLAVSLQGVQSTFKFLIIVLKRRRIGSLIHRLHKLNEAASATPKHLEKIERENQLDRYVSRSFRNAAYGVVCASALAPMLLGLWEYVETGVFTPTTPVDFNFWLDERKAQFYWPIYAWGVLGVAAAAWWAIATDTLFSWLIHNVVAQYQLLELALEEKDQQNGADCRLVECVRRHRIALDLAKELSAIFAEIVFVKYMLSYLQLCMLAFRFSRSGWSAQLPFRATFLLAIIIQISSYCYGGEYLKQQSLGIAHAVYGNSNWPKMAPRQRRLWQMVIMRAQRPARIFGFMFDVDLSLLLWVIRTAGSFLALLRTFERSPT</sequence>
<keyword evidence="6 10" id="KW-1133">Transmembrane helix</keyword>
<reference evidence="11 12" key="1">
    <citation type="journal article" date="2007" name="Nature">
        <title>Evolution of genes and genomes on the Drosophila phylogeny.</title>
        <authorList>
            <consortium name="Drosophila 12 Genomes Consortium"/>
            <person name="Clark A.G."/>
            <person name="Eisen M.B."/>
            <person name="Smith D.R."/>
            <person name="Bergman C.M."/>
            <person name="Oliver B."/>
            <person name="Markow T.A."/>
            <person name="Kaufman T.C."/>
            <person name="Kellis M."/>
            <person name="Gelbart W."/>
            <person name="Iyer V.N."/>
            <person name="Pollard D.A."/>
            <person name="Sackton T.B."/>
            <person name="Larracuente A.M."/>
            <person name="Singh N.D."/>
            <person name="Abad J.P."/>
            <person name="Abt D.N."/>
            <person name="Adryan B."/>
            <person name="Aguade M."/>
            <person name="Akashi H."/>
            <person name="Anderson W.W."/>
            <person name="Aquadro C.F."/>
            <person name="Ardell D.H."/>
            <person name="Arguello R."/>
            <person name="Artieri C.G."/>
            <person name="Barbash D.A."/>
            <person name="Barker D."/>
            <person name="Barsanti P."/>
            <person name="Batterham P."/>
            <person name="Batzoglou S."/>
            <person name="Begun D."/>
            <person name="Bhutkar A."/>
            <person name="Blanco E."/>
            <person name="Bosak S.A."/>
            <person name="Bradley R.K."/>
            <person name="Brand A.D."/>
            <person name="Brent M.R."/>
            <person name="Brooks A.N."/>
            <person name="Brown R.H."/>
            <person name="Butlin R.K."/>
            <person name="Caggese C."/>
            <person name="Calvi B.R."/>
            <person name="Bernardo de Carvalho A."/>
            <person name="Caspi A."/>
            <person name="Castrezana S."/>
            <person name="Celniker S.E."/>
            <person name="Chang J.L."/>
            <person name="Chapple C."/>
            <person name="Chatterji S."/>
            <person name="Chinwalla A."/>
            <person name="Civetta A."/>
            <person name="Clifton S.W."/>
            <person name="Comeron J.M."/>
            <person name="Costello J.C."/>
            <person name="Coyne J.A."/>
            <person name="Daub J."/>
            <person name="David R.G."/>
            <person name="Delcher A.L."/>
            <person name="Delehaunty K."/>
            <person name="Do C.B."/>
            <person name="Ebling H."/>
            <person name="Edwards K."/>
            <person name="Eickbush T."/>
            <person name="Evans J.D."/>
            <person name="Filipski A."/>
            <person name="Findeiss S."/>
            <person name="Freyhult E."/>
            <person name="Fulton L."/>
            <person name="Fulton R."/>
            <person name="Garcia A.C."/>
            <person name="Gardiner A."/>
            <person name="Garfield D.A."/>
            <person name="Garvin B.E."/>
            <person name="Gibson G."/>
            <person name="Gilbert D."/>
            <person name="Gnerre S."/>
            <person name="Godfrey J."/>
            <person name="Good R."/>
            <person name="Gotea V."/>
            <person name="Gravely B."/>
            <person name="Greenberg A.J."/>
            <person name="Griffiths-Jones S."/>
            <person name="Gross S."/>
            <person name="Guigo R."/>
            <person name="Gustafson E.A."/>
            <person name="Haerty W."/>
            <person name="Hahn M.W."/>
            <person name="Halligan D.L."/>
            <person name="Halpern A.L."/>
            <person name="Halter G.M."/>
            <person name="Han M.V."/>
            <person name="Heger A."/>
            <person name="Hillier L."/>
            <person name="Hinrichs A.S."/>
            <person name="Holmes I."/>
            <person name="Hoskins R.A."/>
            <person name="Hubisz M.J."/>
            <person name="Hultmark D."/>
            <person name="Huntley M.A."/>
            <person name="Jaffe D.B."/>
            <person name="Jagadeeshan S."/>
            <person name="Jeck W.R."/>
            <person name="Johnson J."/>
            <person name="Jones C.D."/>
            <person name="Jordan W.C."/>
            <person name="Karpen G.H."/>
            <person name="Kataoka E."/>
            <person name="Keightley P.D."/>
            <person name="Kheradpour P."/>
            <person name="Kirkness E.F."/>
            <person name="Koerich L.B."/>
            <person name="Kristiansen K."/>
            <person name="Kudrna D."/>
            <person name="Kulathinal R.J."/>
            <person name="Kumar S."/>
            <person name="Kwok R."/>
            <person name="Lander E."/>
            <person name="Langley C.H."/>
            <person name="Lapoint R."/>
            <person name="Lazzaro B.P."/>
            <person name="Lee S.J."/>
            <person name="Levesque L."/>
            <person name="Li R."/>
            <person name="Lin C.F."/>
            <person name="Lin M.F."/>
            <person name="Lindblad-Toh K."/>
            <person name="Llopart A."/>
            <person name="Long M."/>
            <person name="Low L."/>
            <person name="Lozovsky E."/>
            <person name="Lu J."/>
            <person name="Luo M."/>
            <person name="Machado C.A."/>
            <person name="Makalowski W."/>
            <person name="Marzo M."/>
            <person name="Matsuda M."/>
            <person name="Matzkin L."/>
            <person name="McAllister B."/>
            <person name="McBride C.S."/>
            <person name="McKernan B."/>
            <person name="McKernan K."/>
            <person name="Mendez-Lago M."/>
            <person name="Minx P."/>
            <person name="Mollenhauer M.U."/>
            <person name="Montooth K."/>
            <person name="Mount S.M."/>
            <person name="Mu X."/>
            <person name="Myers E."/>
            <person name="Negre B."/>
            <person name="Newfeld S."/>
            <person name="Nielsen R."/>
            <person name="Noor M.A."/>
            <person name="O'Grady P."/>
            <person name="Pachter L."/>
            <person name="Papaceit M."/>
            <person name="Parisi M.J."/>
            <person name="Parisi M."/>
            <person name="Parts L."/>
            <person name="Pedersen J.S."/>
            <person name="Pesole G."/>
            <person name="Phillippy A.M."/>
            <person name="Ponting C.P."/>
            <person name="Pop M."/>
            <person name="Porcelli D."/>
            <person name="Powell J.R."/>
            <person name="Prohaska S."/>
            <person name="Pruitt K."/>
            <person name="Puig M."/>
            <person name="Quesneville H."/>
            <person name="Ram K.R."/>
            <person name="Rand D."/>
            <person name="Rasmussen M.D."/>
            <person name="Reed L.K."/>
            <person name="Reenan R."/>
            <person name="Reily A."/>
            <person name="Remington K.A."/>
            <person name="Rieger T.T."/>
            <person name="Ritchie M.G."/>
            <person name="Robin C."/>
            <person name="Rogers Y.H."/>
            <person name="Rohde C."/>
            <person name="Rozas J."/>
            <person name="Rubenfield M.J."/>
            <person name="Ruiz A."/>
            <person name="Russo S."/>
            <person name="Salzberg S.L."/>
            <person name="Sanchez-Gracia A."/>
            <person name="Saranga D.J."/>
            <person name="Sato H."/>
            <person name="Schaeffer S.W."/>
            <person name="Schatz M.C."/>
            <person name="Schlenke T."/>
            <person name="Schwartz R."/>
            <person name="Segarra C."/>
            <person name="Singh R.S."/>
            <person name="Sirot L."/>
            <person name="Sirota M."/>
            <person name="Sisneros N.B."/>
            <person name="Smith C.D."/>
            <person name="Smith T.F."/>
            <person name="Spieth J."/>
            <person name="Stage D.E."/>
            <person name="Stark A."/>
            <person name="Stephan W."/>
            <person name="Strausberg R.L."/>
            <person name="Strempel S."/>
            <person name="Sturgill D."/>
            <person name="Sutton G."/>
            <person name="Sutton G.G."/>
            <person name="Tao W."/>
            <person name="Teichmann S."/>
            <person name="Tobari Y.N."/>
            <person name="Tomimura Y."/>
            <person name="Tsolas J.M."/>
            <person name="Valente V.L."/>
            <person name="Venter E."/>
            <person name="Venter J.C."/>
            <person name="Vicario S."/>
            <person name="Vieira F.G."/>
            <person name="Vilella A.J."/>
            <person name="Villasante A."/>
            <person name="Walenz B."/>
            <person name="Wang J."/>
            <person name="Wasserman M."/>
            <person name="Watts T."/>
            <person name="Wilson D."/>
            <person name="Wilson R.K."/>
            <person name="Wing R.A."/>
            <person name="Wolfner M.F."/>
            <person name="Wong A."/>
            <person name="Wong G.K."/>
            <person name="Wu C.I."/>
            <person name="Wu G."/>
            <person name="Yamamoto D."/>
            <person name="Yang H.P."/>
            <person name="Yang S.P."/>
            <person name="Yorke J.A."/>
            <person name="Yoshida K."/>
            <person name="Zdobnov E."/>
            <person name="Zhang P."/>
            <person name="Zhang Y."/>
            <person name="Zimin A.V."/>
            <person name="Baldwin J."/>
            <person name="Abdouelleil A."/>
            <person name="Abdulkadir J."/>
            <person name="Abebe A."/>
            <person name="Abera B."/>
            <person name="Abreu J."/>
            <person name="Acer S.C."/>
            <person name="Aftuck L."/>
            <person name="Alexander A."/>
            <person name="An P."/>
            <person name="Anderson E."/>
            <person name="Anderson S."/>
            <person name="Arachi H."/>
            <person name="Azer M."/>
            <person name="Bachantsang P."/>
            <person name="Barry A."/>
            <person name="Bayul T."/>
            <person name="Berlin A."/>
            <person name="Bessette D."/>
            <person name="Bloom T."/>
            <person name="Blye J."/>
            <person name="Boguslavskiy L."/>
            <person name="Bonnet C."/>
            <person name="Boukhgalter B."/>
            <person name="Bourzgui I."/>
            <person name="Brown A."/>
            <person name="Cahill P."/>
            <person name="Channer S."/>
            <person name="Cheshatsang Y."/>
            <person name="Chuda L."/>
            <person name="Citroen M."/>
            <person name="Collymore A."/>
            <person name="Cooke P."/>
            <person name="Costello M."/>
            <person name="D'Aco K."/>
            <person name="Daza R."/>
            <person name="De Haan G."/>
            <person name="DeGray S."/>
            <person name="DeMaso C."/>
            <person name="Dhargay N."/>
            <person name="Dooley K."/>
            <person name="Dooley E."/>
            <person name="Doricent M."/>
            <person name="Dorje P."/>
            <person name="Dorjee K."/>
            <person name="Dupes A."/>
            <person name="Elong R."/>
            <person name="Falk J."/>
            <person name="Farina A."/>
            <person name="Faro S."/>
            <person name="Ferguson D."/>
            <person name="Fisher S."/>
            <person name="Foley C.D."/>
            <person name="Franke A."/>
            <person name="Friedrich D."/>
            <person name="Gadbois L."/>
            <person name="Gearin G."/>
            <person name="Gearin C.R."/>
            <person name="Giannoukos G."/>
            <person name="Goode T."/>
            <person name="Graham J."/>
            <person name="Grandbois E."/>
            <person name="Grewal S."/>
            <person name="Gyaltsen K."/>
            <person name="Hafez N."/>
            <person name="Hagos B."/>
            <person name="Hall J."/>
            <person name="Henson C."/>
            <person name="Hollinger A."/>
            <person name="Honan T."/>
            <person name="Huard M.D."/>
            <person name="Hughes L."/>
            <person name="Hurhula B."/>
            <person name="Husby M.E."/>
            <person name="Kamat A."/>
            <person name="Kanga B."/>
            <person name="Kashin S."/>
            <person name="Khazanovich D."/>
            <person name="Kisner P."/>
            <person name="Lance K."/>
            <person name="Lara M."/>
            <person name="Lee W."/>
            <person name="Lennon N."/>
            <person name="Letendre F."/>
            <person name="LeVine R."/>
            <person name="Lipovsky A."/>
            <person name="Liu X."/>
            <person name="Liu J."/>
            <person name="Liu S."/>
            <person name="Lokyitsang T."/>
            <person name="Lokyitsang Y."/>
            <person name="Lubonja R."/>
            <person name="Lui A."/>
            <person name="MacDonald P."/>
            <person name="Magnisalis V."/>
            <person name="Maru K."/>
            <person name="Matthews C."/>
            <person name="McCusker W."/>
            <person name="McDonough S."/>
            <person name="Mehta T."/>
            <person name="Meldrim J."/>
            <person name="Meneus L."/>
            <person name="Mihai O."/>
            <person name="Mihalev A."/>
            <person name="Mihova T."/>
            <person name="Mittelman R."/>
            <person name="Mlenga V."/>
            <person name="Montmayeur A."/>
            <person name="Mulrain L."/>
            <person name="Navidi A."/>
            <person name="Naylor J."/>
            <person name="Negash T."/>
            <person name="Nguyen T."/>
            <person name="Nguyen N."/>
            <person name="Nicol R."/>
            <person name="Norbu C."/>
            <person name="Norbu N."/>
            <person name="Novod N."/>
            <person name="O'Neill B."/>
            <person name="Osman S."/>
            <person name="Markiewicz E."/>
            <person name="Oyono O.L."/>
            <person name="Patti C."/>
            <person name="Phunkhang P."/>
            <person name="Pierre F."/>
            <person name="Priest M."/>
            <person name="Raghuraman S."/>
            <person name="Rege F."/>
            <person name="Reyes R."/>
            <person name="Rise C."/>
            <person name="Rogov P."/>
            <person name="Ross K."/>
            <person name="Ryan E."/>
            <person name="Settipalli S."/>
            <person name="Shea T."/>
            <person name="Sherpa N."/>
            <person name="Shi L."/>
            <person name="Shih D."/>
            <person name="Sparrow T."/>
            <person name="Spaulding J."/>
            <person name="Stalker J."/>
            <person name="Stange-Thomann N."/>
            <person name="Stavropoulos S."/>
            <person name="Stone C."/>
            <person name="Strader C."/>
            <person name="Tesfaye S."/>
            <person name="Thomson T."/>
            <person name="Thoulutsang Y."/>
            <person name="Thoulutsang D."/>
            <person name="Topham K."/>
            <person name="Topping I."/>
            <person name="Tsamla T."/>
            <person name="Vassiliev H."/>
            <person name="Vo A."/>
            <person name="Wangchuk T."/>
            <person name="Wangdi T."/>
            <person name="Weiand M."/>
            <person name="Wilkinson J."/>
            <person name="Wilson A."/>
            <person name="Yadav S."/>
            <person name="Young G."/>
            <person name="Yu Q."/>
            <person name="Zembek L."/>
            <person name="Zhong D."/>
            <person name="Zimmer A."/>
            <person name="Zwirko Z."/>
            <person name="Jaffe D.B."/>
            <person name="Alvarez P."/>
            <person name="Brockman W."/>
            <person name="Butler J."/>
            <person name="Chin C."/>
            <person name="Gnerre S."/>
            <person name="Grabherr M."/>
            <person name="Kleber M."/>
            <person name="Mauceli E."/>
            <person name="MacCallum I."/>
        </authorList>
    </citation>
    <scope>NUCLEOTIDE SEQUENCE [LARGE SCALE GENOMIC DNA]</scope>
    <source>
        <strain evidence="11 12">TSC#14021-0224.01</strain>
    </source>
</reference>
<evidence type="ECO:0000256" key="6">
    <source>
        <dbReference type="ARBA" id="ARBA00022989"/>
    </source>
</evidence>
<keyword evidence="7 10" id="KW-0472">Membrane</keyword>
<dbReference type="OMA" id="SHNWPMV"/>
<feature type="transmembrane region" description="Helical" evidence="10">
    <location>
        <begin position="129"/>
        <end position="147"/>
    </location>
</feature>
<keyword evidence="3 10" id="KW-0716">Sensory transduction</keyword>
<dbReference type="GO" id="GO:0005549">
    <property type="term" value="F:odorant binding"/>
    <property type="evidence" value="ECO:0007669"/>
    <property type="project" value="InterPro"/>
</dbReference>
<comment type="caution">
    <text evidence="10">Lacks conserved residue(s) required for the propagation of feature annotation.</text>
</comment>
<comment type="similarity">
    <text evidence="10">Belongs to the insect chemoreceptor superfamily. Heteromeric odorant receptor channel (TC 1.A.69) family.</text>
</comment>
<dbReference type="EMBL" id="CH954177">
    <property type="protein sequence ID" value="EDV59383.1"/>
    <property type="molecule type" value="Genomic_DNA"/>
</dbReference>
<accession>B3N7H8</accession>
<feature type="transmembrane region" description="Helical" evidence="10">
    <location>
        <begin position="174"/>
        <end position="194"/>
    </location>
</feature>
<comment type="subcellular location">
    <subcellularLocation>
        <location evidence="1 10">Cell membrane</location>
        <topology evidence="1 10">Multi-pass membrane protein</topology>
    </subcellularLocation>
</comment>
<dbReference type="GO" id="GO:0004984">
    <property type="term" value="F:olfactory receptor activity"/>
    <property type="evidence" value="ECO:0007669"/>
    <property type="project" value="InterPro"/>
</dbReference>
<gene>
    <name evidence="11" type="primary">Dere\GG23433</name>
    <name evidence="11" type="synonym">dere_GLEANR_8254</name>
    <name evidence="11" type="synonym">GG23433</name>
    <name evidence="11" type="ORF">Dere_GG23433</name>
</gene>
<dbReference type="HOGENOM" id="CLU_033399_7_1_1"/>
<feature type="transmembrane region" description="Helical" evidence="10">
    <location>
        <begin position="348"/>
        <end position="374"/>
    </location>
</feature>
<dbReference type="Pfam" id="PF02949">
    <property type="entry name" value="7tm_6"/>
    <property type="match status" value="1"/>
</dbReference>
<evidence type="ECO:0000256" key="4">
    <source>
        <dbReference type="ARBA" id="ARBA00022692"/>
    </source>
</evidence>